<dbReference type="GO" id="GO:0000723">
    <property type="term" value="P:telomere maintenance"/>
    <property type="evidence" value="ECO:0007669"/>
    <property type="project" value="TreeGrafter"/>
</dbReference>
<evidence type="ECO:0000256" key="2">
    <source>
        <dbReference type="ARBA" id="ARBA00004574"/>
    </source>
</evidence>
<dbReference type="Proteomes" id="UP000515121">
    <property type="component" value="Unplaced"/>
</dbReference>
<evidence type="ECO:0000313" key="9">
    <source>
        <dbReference type="RefSeq" id="XP_022731680.1"/>
    </source>
</evidence>
<evidence type="ECO:0000256" key="1">
    <source>
        <dbReference type="ARBA" id="ARBA00004123"/>
    </source>
</evidence>
<dbReference type="Gene3D" id="1.25.10.10">
    <property type="entry name" value="Leucine-rich Repeat Variant"/>
    <property type="match status" value="1"/>
</dbReference>
<dbReference type="InterPro" id="IPR022031">
    <property type="entry name" value="Rif1_N"/>
</dbReference>
<evidence type="ECO:0000259" key="7">
    <source>
        <dbReference type="Pfam" id="PF12231"/>
    </source>
</evidence>
<comment type="subcellular location">
    <subcellularLocation>
        <location evidence="2">Chromosome</location>
        <location evidence="2">Telomere</location>
    </subcellularLocation>
    <subcellularLocation>
        <location evidence="1">Nucleus</location>
    </subcellularLocation>
</comment>
<evidence type="ECO:0000256" key="6">
    <source>
        <dbReference type="ARBA" id="ARBA00023306"/>
    </source>
</evidence>
<dbReference type="InterPro" id="IPR011989">
    <property type="entry name" value="ARM-like"/>
</dbReference>
<evidence type="ECO:0000256" key="5">
    <source>
        <dbReference type="ARBA" id="ARBA00023242"/>
    </source>
</evidence>
<proteinExistence type="predicted"/>
<dbReference type="GO" id="GO:0005634">
    <property type="term" value="C:nucleus"/>
    <property type="evidence" value="ECO:0007669"/>
    <property type="project" value="UniProtKB-SubCell"/>
</dbReference>
<reference evidence="9" key="1">
    <citation type="submission" date="2025-08" db="UniProtKB">
        <authorList>
            <consortium name="RefSeq"/>
        </authorList>
    </citation>
    <scope>IDENTIFICATION</scope>
    <source>
        <tissue evidence="9">Fruit stalk</tissue>
    </source>
</reference>
<dbReference type="RefSeq" id="XP_022731680.1">
    <property type="nucleotide sequence ID" value="XM_022875945.1"/>
</dbReference>
<keyword evidence="6" id="KW-0131">Cell cycle</keyword>
<protein>
    <submittedName>
        <fullName evidence="9">Uncharacterized protein LOC111286137 isoform X1</fullName>
    </submittedName>
</protein>
<keyword evidence="8" id="KW-1185">Reference proteome</keyword>
<name>A0A6P5XTZ2_DURZI</name>
<evidence type="ECO:0000313" key="8">
    <source>
        <dbReference type="Proteomes" id="UP000515121"/>
    </source>
</evidence>
<evidence type="ECO:0000256" key="4">
    <source>
        <dbReference type="ARBA" id="ARBA00022895"/>
    </source>
</evidence>
<dbReference type="KEGG" id="dzi:111286137"/>
<dbReference type="PANTHER" id="PTHR22928">
    <property type="entry name" value="TELOMERE-ASSOCIATED PROTEIN RIF1"/>
    <property type="match status" value="1"/>
</dbReference>
<keyword evidence="4" id="KW-0779">Telomere</keyword>
<dbReference type="PANTHER" id="PTHR22928:SF3">
    <property type="entry name" value="TELOMERE-ASSOCIATED PROTEIN RIF1"/>
    <property type="match status" value="1"/>
</dbReference>
<dbReference type="InterPro" id="IPR016024">
    <property type="entry name" value="ARM-type_fold"/>
</dbReference>
<dbReference type="GeneID" id="111286137"/>
<dbReference type="SUPFAM" id="SSF48371">
    <property type="entry name" value="ARM repeat"/>
    <property type="match status" value="1"/>
</dbReference>
<organism evidence="8 9">
    <name type="scientific">Durio zibethinus</name>
    <name type="common">Durian</name>
    <dbReference type="NCBI Taxonomy" id="66656"/>
    <lineage>
        <taxon>Eukaryota</taxon>
        <taxon>Viridiplantae</taxon>
        <taxon>Streptophyta</taxon>
        <taxon>Embryophyta</taxon>
        <taxon>Tracheophyta</taxon>
        <taxon>Spermatophyta</taxon>
        <taxon>Magnoliopsida</taxon>
        <taxon>eudicotyledons</taxon>
        <taxon>Gunneridae</taxon>
        <taxon>Pentapetalae</taxon>
        <taxon>rosids</taxon>
        <taxon>malvids</taxon>
        <taxon>Malvales</taxon>
        <taxon>Malvaceae</taxon>
        <taxon>Helicteroideae</taxon>
        <taxon>Durio</taxon>
    </lineage>
</organism>
<dbReference type="GO" id="GO:0000781">
    <property type="term" value="C:chromosome, telomeric region"/>
    <property type="evidence" value="ECO:0007669"/>
    <property type="project" value="UniProtKB-SubCell"/>
</dbReference>
<dbReference type="OrthoDB" id="5399929at2759"/>
<evidence type="ECO:0000256" key="3">
    <source>
        <dbReference type="ARBA" id="ARBA00022454"/>
    </source>
</evidence>
<accession>A0A6P5XTZ2</accession>
<feature type="domain" description="Telomere-associated protein Rif1 N-terminal" evidence="7">
    <location>
        <begin position="21"/>
        <end position="325"/>
    </location>
</feature>
<dbReference type="Pfam" id="PF12231">
    <property type="entry name" value="Rif1_N"/>
    <property type="match status" value="1"/>
</dbReference>
<gene>
    <name evidence="9" type="primary">LOC111286137</name>
</gene>
<dbReference type="AlphaFoldDB" id="A0A6P5XTZ2"/>
<keyword evidence="3" id="KW-0158">Chromosome</keyword>
<keyword evidence="5" id="KW-0539">Nucleus</keyword>
<sequence length="1136" mass="127630">MSNITDQIEEIKTLISSNSKTNQSLGYSTLLHLQEQSSDSPSIQALAQSSRHLIALIVSDIHDEDEEIAAQALKCLGFMIYHPCLVATIPAEDGRLVLESLAKLITFTKMKSVCNLGVWCISTQQFDATLLAAFFDTLLQAVVHALDNPIGSLSTTFEAMQAVAKLASNLSEMMRESSHLWTPPIYRRLLSIDKRERDMSERCLLKIRSTILPPPISLSKAIIQDMRKKLLTGMKDFLDKGMKVQTVMAWGWFICFLGSDALKNRHLVNDMLKVPEQTFSDYNPQVQIASLVAWEGLIDALVHPQILACNKNATLKNEIQQLQTSPGKSSELQLNGFSKSLKLIMTPLIGIISSKCDVSVHFSCLNTWRYLLHKLDTSVNSPSVMKVVLDPMFQAIFKIGAGSKSIWRLWDLCLDLLDDCTSANCSDLNSNSKDQVNLCLSSRTFIPGSCMSGRYSLKQYPIKWLPWDLSQLDFYLKMISIIITHVATATNASESKRSAFDASVRIFRSVLKGVRMEFRNPLNNYDNIMFCLNTILKFIKNIGEDACSEGAGDLFNTSLYFTEAVVEELEPSIVGSPLYKVALDIKYIGSLESVDIKHTKILHQCSIAYMELVSPMVYLTVLYISLVVQLTINTNVPEMELLLQRFQSFLKFVLSLDVPLESFLASVGLLYRHMSFNYIEIWMAIVTGLNGYIDGMQDLSLFKTDTDNSVYGAICHLLSYPFILFSCSQKDLTLWIASDSLKESFVSSERKLEQAFEVWKSLYGSVSATCFKSSATNTFGGDLCAMLNWCFDENGSMFQSKSELGLCYKDLVPACLSFSSKVVECILKQKLTSDTSSCGSGKECVGVCNRFSGINNILEFSSRVMKFLYINMGTEPTVGLVSSRVFSALLCFISCLHLKQDILSFFEIISCPLLQWLSQEEIQDESARDQLGILWAECLNCLQRSQPPLTFDSSFLKFQACLLERTLGHPNTSISDPTITFWNSTYGKQIKLEYPQNLLHVLDKLSRNGRINLYNRSKSFLATCCKLGNNTAPQSCKVTATQNRSSKRVELMESMIGKFNQKDKPPPHPKRKRLELTEHQKEVRQAQQGRQRDCCGHGPGIRTYTSLDFSQGNEDSQESQDIRDSEAILEMLRRVA</sequence>